<dbReference type="AlphaFoldDB" id="A0A7L5DMR0"/>
<organism evidence="6 7">
    <name type="scientific">Spirosoma rhododendri</name>
    <dbReference type="NCBI Taxonomy" id="2728024"/>
    <lineage>
        <taxon>Bacteria</taxon>
        <taxon>Pseudomonadati</taxon>
        <taxon>Bacteroidota</taxon>
        <taxon>Cytophagia</taxon>
        <taxon>Cytophagales</taxon>
        <taxon>Cytophagaceae</taxon>
        <taxon>Spirosoma</taxon>
    </lineage>
</organism>
<keyword evidence="7" id="KW-1185">Reference proteome</keyword>
<dbReference type="Gene3D" id="1.20.1260.10">
    <property type="match status" value="1"/>
</dbReference>
<dbReference type="PRINTS" id="PR01346">
    <property type="entry name" value="HELNAPAPROT"/>
</dbReference>
<dbReference type="Pfam" id="PF00210">
    <property type="entry name" value="Ferritin"/>
    <property type="match status" value="1"/>
</dbReference>
<dbReference type="CDD" id="cd01043">
    <property type="entry name" value="DPS"/>
    <property type="match status" value="1"/>
</dbReference>
<evidence type="ECO:0000256" key="2">
    <source>
        <dbReference type="RuleBase" id="RU003875"/>
    </source>
</evidence>
<dbReference type="PANTHER" id="PTHR42932">
    <property type="entry name" value="GENERAL STRESS PROTEIN 20U"/>
    <property type="match status" value="1"/>
</dbReference>
<accession>A0A7L5DMR0</accession>
<dbReference type="Proteomes" id="UP000501128">
    <property type="component" value="Chromosome"/>
</dbReference>
<dbReference type="InterPro" id="IPR012347">
    <property type="entry name" value="Ferritin-like"/>
</dbReference>
<sequence>MKRTRTSVGQLLTGLFFAFFINTQSGLAQQRTNTPTTPTTTANDPIPNNRPTAPPTGSQLGNYRNEQADNWIPLEASKRQAIVTDLQPTVTELLQLYHDAKQSHWNLRGPLYLSLHEALQEFADLFLDQSDLIAERVLQIGQPVDGRPDVLVQTSGLPRYPGGYLSDRQVLALMDERVNTVAVRVRQRVESTSKNGDEVSSNKLQDLSYQLDKIVWKLRVMQQ</sequence>
<evidence type="ECO:0000259" key="5">
    <source>
        <dbReference type="Pfam" id="PF00210"/>
    </source>
</evidence>
<protein>
    <submittedName>
        <fullName evidence="6">DNA starvation/stationary phase protection protein</fullName>
    </submittedName>
</protein>
<evidence type="ECO:0000313" key="6">
    <source>
        <dbReference type="EMBL" id="QJD78822.1"/>
    </source>
</evidence>
<dbReference type="InterPro" id="IPR002177">
    <property type="entry name" value="DPS_DNA-bd"/>
</dbReference>
<dbReference type="KEGG" id="srho:HH216_10575"/>
<dbReference type="PANTHER" id="PTHR42932:SF3">
    <property type="entry name" value="DNA PROTECTION DURING STARVATION PROTEIN"/>
    <property type="match status" value="1"/>
</dbReference>
<keyword evidence="4" id="KW-0732">Signal</keyword>
<evidence type="ECO:0000256" key="1">
    <source>
        <dbReference type="ARBA" id="ARBA00009497"/>
    </source>
</evidence>
<dbReference type="InterPro" id="IPR008331">
    <property type="entry name" value="Ferritin_DPS_dom"/>
</dbReference>
<dbReference type="SUPFAM" id="SSF47240">
    <property type="entry name" value="Ferritin-like"/>
    <property type="match status" value="1"/>
</dbReference>
<feature type="domain" description="Ferritin/DPS" evidence="5">
    <location>
        <begin position="86"/>
        <end position="219"/>
    </location>
</feature>
<dbReference type="InterPro" id="IPR009078">
    <property type="entry name" value="Ferritin-like_SF"/>
</dbReference>
<evidence type="ECO:0000313" key="7">
    <source>
        <dbReference type="Proteomes" id="UP000501128"/>
    </source>
</evidence>
<dbReference type="EMBL" id="CP051677">
    <property type="protein sequence ID" value="QJD78822.1"/>
    <property type="molecule type" value="Genomic_DNA"/>
</dbReference>
<feature type="compositionally biased region" description="Low complexity" evidence="3">
    <location>
        <begin position="32"/>
        <end position="49"/>
    </location>
</feature>
<name>A0A7L5DMR0_9BACT</name>
<dbReference type="GO" id="GO:0008199">
    <property type="term" value="F:ferric iron binding"/>
    <property type="evidence" value="ECO:0007669"/>
    <property type="project" value="InterPro"/>
</dbReference>
<gene>
    <name evidence="6" type="ORF">HH216_10575</name>
</gene>
<dbReference type="RefSeq" id="WP_169550789.1">
    <property type="nucleotide sequence ID" value="NZ_CP051677.1"/>
</dbReference>
<reference evidence="6 7" key="1">
    <citation type="submission" date="2020-04" db="EMBL/GenBank/DDBJ databases">
        <title>Genome sequencing of novel species.</title>
        <authorList>
            <person name="Heo J."/>
            <person name="Kim S.-J."/>
            <person name="Kim J.-S."/>
            <person name="Hong S.-B."/>
            <person name="Kwon S.-W."/>
        </authorList>
    </citation>
    <scope>NUCLEOTIDE SEQUENCE [LARGE SCALE GENOMIC DNA]</scope>
    <source>
        <strain evidence="6 7">CJU-R4</strain>
    </source>
</reference>
<proteinExistence type="inferred from homology"/>
<comment type="similarity">
    <text evidence="1 2">Belongs to the Dps family.</text>
</comment>
<evidence type="ECO:0000256" key="3">
    <source>
        <dbReference type="SAM" id="MobiDB-lite"/>
    </source>
</evidence>
<feature type="signal peptide" evidence="4">
    <location>
        <begin position="1"/>
        <end position="28"/>
    </location>
</feature>
<feature type="chain" id="PRO_5029719559" evidence="4">
    <location>
        <begin position="29"/>
        <end position="223"/>
    </location>
</feature>
<evidence type="ECO:0000256" key="4">
    <source>
        <dbReference type="SAM" id="SignalP"/>
    </source>
</evidence>
<feature type="region of interest" description="Disordered" evidence="3">
    <location>
        <begin position="28"/>
        <end position="63"/>
    </location>
</feature>